<keyword evidence="1" id="KW-1133">Transmembrane helix</keyword>
<reference evidence="5" key="1">
    <citation type="journal article" date="2019" name="Int. J. Syst. Evol. Microbiol.">
        <title>The Global Catalogue of Microorganisms (GCM) 10K type strain sequencing project: providing services to taxonomists for standard genome sequencing and annotation.</title>
        <authorList>
            <consortium name="The Broad Institute Genomics Platform"/>
            <consortium name="The Broad Institute Genome Sequencing Center for Infectious Disease"/>
            <person name="Wu L."/>
            <person name="Ma J."/>
        </authorList>
    </citation>
    <scope>NUCLEOTIDE SEQUENCE [LARGE SCALE GENOMIC DNA]</scope>
    <source>
        <strain evidence="5">IBRC 10765</strain>
    </source>
</reference>
<evidence type="ECO:0000259" key="3">
    <source>
        <dbReference type="Pfam" id="PF14341"/>
    </source>
</evidence>
<gene>
    <name evidence="4" type="ORF">ACFOOG_13495</name>
</gene>
<sequence length="178" mass="18553">MAGYLIQRCRVPSLTAARQRGVALLVSLVLLLALSMLAISAMQGTIMQERMSVNQRDLAQAFNAAETALRAGEAALQANPLNFLGNAALPNPMVWNPEMPVGHDPADPNWGGNVIAVLGVAADPARNPVYHIAEAGVICPEGGESSAACDELYVVTARGLGGQANSATVLQSTIVIRP</sequence>
<feature type="domain" description="Type 4 fimbrial biogenesis protein PilX N-terminal" evidence="3">
    <location>
        <begin position="20"/>
        <end position="70"/>
    </location>
</feature>
<dbReference type="EMBL" id="JBHRYR010000004">
    <property type="protein sequence ID" value="MFC3853853.1"/>
    <property type="molecule type" value="Genomic_DNA"/>
</dbReference>
<evidence type="ECO:0000313" key="4">
    <source>
        <dbReference type="EMBL" id="MFC3853853.1"/>
    </source>
</evidence>
<feature type="domain" description="PilX/PilW C-terminal" evidence="2">
    <location>
        <begin position="95"/>
        <end position="175"/>
    </location>
</feature>
<evidence type="ECO:0000256" key="1">
    <source>
        <dbReference type="SAM" id="Phobius"/>
    </source>
</evidence>
<organism evidence="4 5">
    <name type="scientific">Saccharospirillum mangrovi</name>
    <dbReference type="NCBI Taxonomy" id="2161747"/>
    <lineage>
        <taxon>Bacteria</taxon>
        <taxon>Pseudomonadati</taxon>
        <taxon>Pseudomonadota</taxon>
        <taxon>Gammaproteobacteria</taxon>
        <taxon>Oceanospirillales</taxon>
        <taxon>Saccharospirillaceae</taxon>
        <taxon>Saccharospirillum</taxon>
    </lineage>
</organism>
<keyword evidence="1" id="KW-0472">Membrane</keyword>
<dbReference type="InterPro" id="IPR025205">
    <property type="entry name" value="PilX/PilW_C"/>
</dbReference>
<name>A0ABV7ZZ76_9GAMM</name>
<keyword evidence="5" id="KW-1185">Reference proteome</keyword>
<dbReference type="Proteomes" id="UP001595617">
    <property type="component" value="Unassembled WGS sequence"/>
</dbReference>
<keyword evidence="1" id="KW-0812">Transmembrane</keyword>
<dbReference type="Pfam" id="PF13681">
    <property type="entry name" value="PilX"/>
    <property type="match status" value="1"/>
</dbReference>
<evidence type="ECO:0000313" key="5">
    <source>
        <dbReference type="Proteomes" id="UP001595617"/>
    </source>
</evidence>
<dbReference type="Pfam" id="PF14341">
    <property type="entry name" value="PilX_N"/>
    <property type="match status" value="1"/>
</dbReference>
<comment type="caution">
    <text evidence="4">The sequence shown here is derived from an EMBL/GenBank/DDBJ whole genome shotgun (WGS) entry which is preliminary data.</text>
</comment>
<feature type="transmembrane region" description="Helical" evidence="1">
    <location>
        <begin position="21"/>
        <end position="42"/>
    </location>
</feature>
<dbReference type="InterPro" id="IPR025746">
    <property type="entry name" value="PilX_N_dom"/>
</dbReference>
<proteinExistence type="predicted"/>
<protein>
    <submittedName>
        <fullName evidence="4">PilX N-terminal domain-containing pilus assembly protein</fullName>
    </submittedName>
</protein>
<dbReference type="RefSeq" id="WP_380697493.1">
    <property type="nucleotide sequence ID" value="NZ_JBHRYR010000004.1"/>
</dbReference>
<accession>A0ABV7ZZ76</accession>
<evidence type="ECO:0000259" key="2">
    <source>
        <dbReference type="Pfam" id="PF13681"/>
    </source>
</evidence>